<feature type="transmembrane region" description="Helical" evidence="1">
    <location>
        <begin position="34"/>
        <end position="60"/>
    </location>
</feature>
<dbReference type="RefSeq" id="WP_163904167.1">
    <property type="nucleotide sequence ID" value="NZ_CP048427.1"/>
</dbReference>
<protein>
    <submittedName>
        <fullName evidence="2">Uncharacterized protein</fullName>
    </submittedName>
</protein>
<organism evidence="2 3">
    <name type="scientific">Rhizobium daejeonense</name>
    <dbReference type="NCBI Taxonomy" id="240521"/>
    <lineage>
        <taxon>Bacteria</taxon>
        <taxon>Pseudomonadati</taxon>
        <taxon>Pseudomonadota</taxon>
        <taxon>Alphaproteobacteria</taxon>
        <taxon>Hyphomicrobiales</taxon>
        <taxon>Rhizobiaceae</taxon>
        <taxon>Rhizobium/Agrobacterium group</taxon>
        <taxon>Rhizobium</taxon>
    </lineage>
</organism>
<dbReference type="Proteomes" id="UP000477849">
    <property type="component" value="Unassembled WGS sequence"/>
</dbReference>
<gene>
    <name evidence="2" type="ORF">G6N76_07015</name>
</gene>
<comment type="caution">
    <text evidence="2">The sequence shown here is derived from an EMBL/GenBank/DDBJ whole genome shotgun (WGS) entry which is preliminary data.</text>
</comment>
<sequence>MVSLALVLWLLPAALFMGLTYVEGTANGNGWDGARILGLVASFLWPAALPAFLVYASWYYRHNKGTPPEMRRYEGNGDLAVFEGFTASVPSRPDRASGRT</sequence>
<dbReference type="EMBL" id="JAAKZH010000002">
    <property type="protein sequence ID" value="NGO63420.1"/>
    <property type="molecule type" value="Genomic_DNA"/>
</dbReference>
<keyword evidence="1" id="KW-1133">Transmembrane helix</keyword>
<reference evidence="2 3" key="1">
    <citation type="submission" date="2020-02" db="EMBL/GenBank/DDBJ databases">
        <title>Genome sequence of the type strain CCBAU10050 of Rhizobium daejeonense.</title>
        <authorList>
            <person name="Gao J."/>
            <person name="Sun J."/>
        </authorList>
    </citation>
    <scope>NUCLEOTIDE SEQUENCE [LARGE SCALE GENOMIC DNA]</scope>
    <source>
        <strain evidence="2 3">CCBAU10050</strain>
    </source>
</reference>
<evidence type="ECO:0000313" key="2">
    <source>
        <dbReference type="EMBL" id="NGO63420.1"/>
    </source>
</evidence>
<keyword evidence="1" id="KW-0472">Membrane</keyword>
<accession>A0A6M1S2N1</accession>
<evidence type="ECO:0000313" key="3">
    <source>
        <dbReference type="Proteomes" id="UP000477849"/>
    </source>
</evidence>
<name>A0A6M1S2N1_9HYPH</name>
<evidence type="ECO:0000256" key="1">
    <source>
        <dbReference type="SAM" id="Phobius"/>
    </source>
</evidence>
<keyword evidence="1" id="KW-0812">Transmembrane</keyword>
<keyword evidence="3" id="KW-1185">Reference proteome</keyword>
<proteinExistence type="predicted"/>
<dbReference type="AlphaFoldDB" id="A0A6M1S2N1"/>